<evidence type="ECO:0000313" key="6">
    <source>
        <dbReference type="Proteomes" id="UP000246171"/>
    </source>
</evidence>
<dbReference type="SUPFAM" id="SSF53335">
    <property type="entry name" value="S-adenosyl-L-methionine-dependent methyltransferases"/>
    <property type="match status" value="1"/>
</dbReference>
<dbReference type="InterPro" id="IPR029063">
    <property type="entry name" value="SAM-dependent_MTases_sf"/>
</dbReference>
<dbReference type="Gene3D" id="3.40.50.720">
    <property type="entry name" value="NAD(P)-binding Rossmann-like Domain"/>
    <property type="match status" value="2"/>
</dbReference>
<dbReference type="GO" id="GO:0004312">
    <property type="term" value="F:fatty acid synthase activity"/>
    <property type="evidence" value="ECO:0007669"/>
    <property type="project" value="TreeGrafter"/>
</dbReference>
<keyword evidence="6" id="KW-1185">Reference proteome</keyword>
<evidence type="ECO:0000313" key="5">
    <source>
        <dbReference type="EMBL" id="PWY81138.1"/>
    </source>
</evidence>
<dbReference type="InterPro" id="IPR057326">
    <property type="entry name" value="KR_dom"/>
</dbReference>
<evidence type="ECO:0000259" key="4">
    <source>
        <dbReference type="PROSITE" id="PS50075"/>
    </source>
</evidence>
<accession>A0A317W7Z9</accession>
<dbReference type="PROSITE" id="PS50075">
    <property type="entry name" value="CARRIER"/>
    <property type="match status" value="1"/>
</dbReference>
<dbReference type="GO" id="GO:0016491">
    <property type="term" value="F:oxidoreductase activity"/>
    <property type="evidence" value="ECO:0007669"/>
    <property type="project" value="InterPro"/>
</dbReference>
<dbReference type="Gene3D" id="1.10.1200.10">
    <property type="entry name" value="ACP-like"/>
    <property type="match status" value="1"/>
</dbReference>
<dbReference type="SUPFAM" id="SSF50129">
    <property type="entry name" value="GroES-like"/>
    <property type="match status" value="1"/>
</dbReference>
<dbReference type="InterPro" id="IPR013968">
    <property type="entry name" value="PKS_KR"/>
</dbReference>
<keyword evidence="1" id="KW-0596">Phosphopantetheine</keyword>
<dbReference type="InterPro" id="IPR011032">
    <property type="entry name" value="GroES-like_sf"/>
</dbReference>
<name>A0A317W7Z9_ASPEC</name>
<sequence>MTGSSGSIPWSSTLGMTNNRENAVDISPAFFKDAREKFGRGERIMMKTLDIEKMPVDQGFKKEAFDLVIASNLLKPGGKLILVEGTSSNLLRTSFIFGCLPGWWLSTEAYREWGPLVPLDRWDKLLQDSHFTGADFLLDGPDKANSLSSAVISTACPLPRSNSDMPTSSNILILRRESSVLQQFLATSIRDLLQESELPVSIMDASELHEVPKGATTMTTVAMANKLLWVTRRHNSPKPDSLEQDAVLGLAHSLMSENEGLNIVTLGLEDLEMTSRPAQHIRAVLQHYFCVDTSLLSINGEEIFDISGRLCLSRVLPAEKIAKEIWSMQQSKAHMDNDVRSLGNNEIDIQIRAATVTPKITTGQPSLGQEMNGTITQIGSDVQGTFQVGDPVAAIVPHCGTASIKDLIQCPVGLAHKIPDELYKKGEIVLPLDLLIAYDSLHICARLQAGDPIIIHDGASSLSQAAIQLAQFLGAEIFEAIADMYSIPASHRFPQQGPMLTMGIKRLTHGRGADVMFTPLIAKESDQTAWVCLKEYGRVIEVVDKYARTSSGAIPPRPRLFNRSIMSARLDIPTLLHDAEKIATILPEVMRLIEHKSVVPVQPVRVLTFSEFEKSGGVKAVEQTRSAKACISFDLNNLAASKPQLFDSTSTYLIAGGLGGLGRSIAKWMISNGARYLVLLSRQCTGSPGAETFLDECATMSVTTFALKCDISDERAVSEVFQEVQRRMPPIKGCVQASMVLKSAMFANMTLDQWNEALRSKVQGSYNLDRHLSTQLDFFILLSSVSKVAMRQKAVSIDLGIVEGVGYTAEHEGVGSFMRSLGLQPIPEEYLLSILIYYCDSKREIRHPSDAQIVVGIMDQDEMQRSGLVRSRFYSRPLWDHLQRRMNPTLGGSKVVAAQRPNKKGPSSLKLPIAASDDTLSSTVAGGSPDAVSRAICERVPDVLAINADDIAPTKPLHMYGVDSLVAMELRS</sequence>
<dbReference type="InterPro" id="IPR036736">
    <property type="entry name" value="ACP-like_sf"/>
</dbReference>
<dbReference type="GO" id="GO:0044550">
    <property type="term" value="P:secondary metabolite biosynthetic process"/>
    <property type="evidence" value="ECO:0007669"/>
    <property type="project" value="TreeGrafter"/>
</dbReference>
<dbReference type="InterPro" id="IPR050091">
    <property type="entry name" value="PKS_NRPS_Biosynth_Enz"/>
</dbReference>
<dbReference type="SMART" id="SM00829">
    <property type="entry name" value="PKS_ER"/>
    <property type="match status" value="1"/>
</dbReference>
<dbReference type="CDD" id="cd05195">
    <property type="entry name" value="enoyl_red"/>
    <property type="match status" value="1"/>
</dbReference>
<reference evidence="5" key="1">
    <citation type="submission" date="2016-12" db="EMBL/GenBank/DDBJ databases">
        <title>The genomes of Aspergillus section Nigri reveals drivers in fungal speciation.</title>
        <authorList>
            <consortium name="DOE Joint Genome Institute"/>
            <person name="Vesth T.C."/>
            <person name="Nybo J."/>
            <person name="Theobald S."/>
            <person name="Brandl J."/>
            <person name="Frisvad J.C."/>
            <person name="Nielsen K.F."/>
            <person name="Lyhne E.K."/>
            <person name="Kogle M.E."/>
            <person name="Kuo A."/>
            <person name="Riley R."/>
            <person name="Clum A."/>
            <person name="Nolan M."/>
            <person name="Lipzen A."/>
            <person name="Salamov A."/>
            <person name="Henrissat B."/>
            <person name="Wiebenga A."/>
            <person name="De vries R.P."/>
            <person name="Grigoriev I.V."/>
            <person name="Mortensen U.H."/>
            <person name="Andersen M.R."/>
            <person name="Baker S.E."/>
        </authorList>
    </citation>
    <scope>NUCLEOTIDE SEQUENCE</scope>
    <source>
        <strain evidence="5">CBS 122712</strain>
    </source>
</reference>
<dbReference type="PANTHER" id="PTHR43775">
    <property type="entry name" value="FATTY ACID SYNTHASE"/>
    <property type="match status" value="1"/>
</dbReference>
<dbReference type="GeneID" id="37056528"/>
<dbReference type="GO" id="GO:0016874">
    <property type="term" value="F:ligase activity"/>
    <property type="evidence" value="ECO:0007669"/>
    <property type="project" value="UniProtKB-KW"/>
</dbReference>
<proteinExistence type="predicted"/>
<dbReference type="Proteomes" id="UP000246171">
    <property type="component" value="Unassembled WGS sequence"/>
</dbReference>
<dbReference type="GO" id="GO:0006633">
    <property type="term" value="P:fatty acid biosynthetic process"/>
    <property type="evidence" value="ECO:0007669"/>
    <property type="project" value="TreeGrafter"/>
</dbReference>
<dbReference type="PANTHER" id="PTHR43775:SF37">
    <property type="entry name" value="SI:DKEY-61P9.11"/>
    <property type="match status" value="1"/>
</dbReference>
<dbReference type="VEuPathDB" id="FungiDB:BO83DRAFT_414420"/>
<dbReference type="Pfam" id="PF08659">
    <property type="entry name" value="KR"/>
    <property type="match status" value="1"/>
</dbReference>
<evidence type="ECO:0000256" key="3">
    <source>
        <dbReference type="ARBA" id="ARBA00023268"/>
    </source>
</evidence>
<dbReference type="OrthoDB" id="329835at2759"/>
<dbReference type="InterPro" id="IPR009081">
    <property type="entry name" value="PP-bd_ACP"/>
</dbReference>
<dbReference type="InterPro" id="IPR036291">
    <property type="entry name" value="NAD(P)-bd_dom_sf"/>
</dbReference>
<evidence type="ECO:0000256" key="1">
    <source>
        <dbReference type="ARBA" id="ARBA00022450"/>
    </source>
</evidence>
<keyword evidence="3" id="KW-0511">Multifunctional enzyme</keyword>
<dbReference type="SUPFAM" id="SSF51735">
    <property type="entry name" value="NAD(P)-binding Rossmann-fold domains"/>
    <property type="match status" value="2"/>
</dbReference>
<dbReference type="RefSeq" id="XP_025391561.1">
    <property type="nucleotide sequence ID" value="XM_025534566.1"/>
</dbReference>
<evidence type="ECO:0000256" key="2">
    <source>
        <dbReference type="ARBA" id="ARBA00022553"/>
    </source>
</evidence>
<dbReference type="EMBL" id="MSFU01000004">
    <property type="protein sequence ID" value="PWY81138.1"/>
    <property type="molecule type" value="Genomic_DNA"/>
</dbReference>
<dbReference type="SUPFAM" id="SSF47336">
    <property type="entry name" value="ACP-like"/>
    <property type="match status" value="1"/>
</dbReference>
<dbReference type="SMART" id="SM00822">
    <property type="entry name" value="PKS_KR"/>
    <property type="match status" value="1"/>
</dbReference>
<organism evidence="5 6">
    <name type="scientific">Aspergillus eucalypticola (strain CBS 122712 / IBT 29274)</name>
    <dbReference type="NCBI Taxonomy" id="1448314"/>
    <lineage>
        <taxon>Eukaryota</taxon>
        <taxon>Fungi</taxon>
        <taxon>Dikarya</taxon>
        <taxon>Ascomycota</taxon>
        <taxon>Pezizomycotina</taxon>
        <taxon>Eurotiomycetes</taxon>
        <taxon>Eurotiomycetidae</taxon>
        <taxon>Eurotiales</taxon>
        <taxon>Aspergillaceae</taxon>
        <taxon>Aspergillus</taxon>
        <taxon>Aspergillus subgen. Circumdati</taxon>
    </lineage>
</organism>
<dbReference type="Gene3D" id="3.40.50.150">
    <property type="entry name" value="Vaccinia Virus protein VP39"/>
    <property type="match status" value="1"/>
</dbReference>
<dbReference type="Pfam" id="PF00550">
    <property type="entry name" value="PP-binding"/>
    <property type="match status" value="1"/>
</dbReference>
<feature type="domain" description="Carrier" evidence="4">
    <location>
        <begin position="927"/>
        <end position="972"/>
    </location>
</feature>
<dbReference type="InterPro" id="IPR020843">
    <property type="entry name" value="ER"/>
</dbReference>
<gene>
    <name evidence="5" type="ORF">BO83DRAFT_414420</name>
</gene>
<protein>
    <submittedName>
        <fullName evidence="5">KR-domain-containing protein</fullName>
    </submittedName>
</protein>
<keyword evidence="2" id="KW-0597">Phosphoprotein</keyword>
<dbReference type="AlphaFoldDB" id="A0A317W7Z9"/>
<dbReference type="Gene3D" id="3.90.180.10">
    <property type="entry name" value="Medium-chain alcohol dehydrogenases, catalytic domain"/>
    <property type="match status" value="1"/>
</dbReference>
<comment type="caution">
    <text evidence="5">The sequence shown here is derived from an EMBL/GenBank/DDBJ whole genome shotgun (WGS) entry which is preliminary data.</text>
</comment>